<dbReference type="PROSITE" id="PS51318">
    <property type="entry name" value="TAT"/>
    <property type="match status" value="1"/>
</dbReference>
<accession>A0A128FFX4</accession>
<evidence type="ECO:0000313" key="3">
    <source>
        <dbReference type="Proteomes" id="UP000073601"/>
    </source>
</evidence>
<keyword evidence="3" id="KW-1185">Reference proteome</keyword>
<dbReference type="PANTHER" id="PTHR33376">
    <property type="match status" value="1"/>
</dbReference>
<protein>
    <submittedName>
        <fullName evidence="2">Monocarboxylate 2-oxoacid-binding periplasmic protein</fullName>
    </submittedName>
</protein>
<dbReference type="EMBL" id="FIZY01000041">
    <property type="protein sequence ID" value="CZF85693.1"/>
    <property type="molecule type" value="Genomic_DNA"/>
</dbReference>
<dbReference type="PANTHER" id="PTHR33376:SF5">
    <property type="entry name" value="EXTRACYTOPLASMIC SOLUTE RECEPTOR PROTEIN"/>
    <property type="match status" value="1"/>
</dbReference>
<name>A0A128FFX4_9GAMM</name>
<keyword evidence="1" id="KW-0732">Signal</keyword>
<dbReference type="NCBIfam" id="TIGR01409">
    <property type="entry name" value="TAT_signal_seq"/>
    <property type="match status" value="1"/>
</dbReference>
<organism evidence="2 3">
    <name type="scientific">Grimontia marina</name>
    <dbReference type="NCBI Taxonomy" id="646534"/>
    <lineage>
        <taxon>Bacteria</taxon>
        <taxon>Pseudomonadati</taxon>
        <taxon>Pseudomonadota</taxon>
        <taxon>Gammaproteobacteria</taxon>
        <taxon>Vibrionales</taxon>
        <taxon>Vibrionaceae</taxon>
        <taxon>Grimontia</taxon>
    </lineage>
</organism>
<dbReference type="InterPro" id="IPR006311">
    <property type="entry name" value="TAT_signal"/>
</dbReference>
<evidence type="ECO:0000256" key="1">
    <source>
        <dbReference type="ARBA" id="ARBA00022729"/>
    </source>
</evidence>
<dbReference type="OrthoDB" id="9769667at2"/>
<dbReference type="CDD" id="cd13683">
    <property type="entry name" value="PBP2_TRAP_DctP6_7"/>
    <property type="match status" value="1"/>
</dbReference>
<dbReference type="GO" id="GO:0055085">
    <property type="term" value="P:transmembrane transport"/>
    <property type="evidence" value="ECO:0007669"/>
    <property type="project" value="InterPro"/>
</dbReference>
<dbReference type="Pfam" id="PF03480">
    <property type="entry name" value="DctP"/>
    <property type="match status" value="1"/>
</dbReference>
<dbReference type="AlphaFoldDB" id="A0A128FFX4"/>
<evidence type="ECO:0000313" key="2">
    <source>
        <dbReference type="EMBL" id="CZF85693.1"/>
    </source>
</evidence>
<dbReference type="SUPFAM" id="SSF53850">
    <property type="entry name" value="Periplasmic binding protein-like II"/>
    <property type="match status" value="1"/>
</dbReference>
<dbReference type="InterPro" id="IPR019546">
    <property type="entry name" value="TAT_signal_bac_arc"/>
</dbReference>
<dbReference type="InterPro" id="IPR018389">
    <property type="entry name" value="DctP_fam"/>
</dbReference>
<sequence length="351" mass="39327">MSNNRRDFLKKAGIVGAASSTAILGAPAVVSAKEPIRWRLQTYAGPALAEHVIKPAVDAFNAAANGEMIIELYFADQLVPTGELFRAMQKGTIDAVQSDDDSIAAPVDISVFGGYFPFATRYSLDVPVLFEEYGLKEIWQEAYGEVKGVTWLSAGSWDPCHFATVDPIRSLADLKGKRIFTFPTAGRFLSRFGVIPVTLPWEDVEVAVQTGELDGIAWSGITEDYTVGWADVTNYFLTNNISGAWCGSFFANTERWNALPEHLKVLFNLMMDSSHYYRQHWYWGGEAKLRTSGTNMKLTTIPDEEWRQVEVEAYKFWDEIAKTSSRNARVIEIFKEYAGVMEKAGKPYRYS</sequence>
<proteinExistence type="predicted"/>
<dbReference type="Proteomes" id="UP000073601">
    <property type="component" value="Unassembled WGS sequence"/>
</dbReference>
<gene>
    <name evidence="2" type="ORF">GMA8713_03727</name>
</gene>
<dbReference type="Gene3D" id="3.40.190.170">
    <property type="entry name" value="Bacterial extracellular solute-binding protein, family 7"/>
    <property type="match status" value="1"/>
</dbReference>
<dbReference type="InterPro" id="IPR038404">
    <property type="entry name" value="TRAP_DctP_sf"/>
</dbReference>
<reference evidence="3" key="1">
    <citation type="submission" date="2016-02" db="EMBL/GenBank/DDBJ databases">
        <authorList>
            <person name="Rodrigo-Torres Lidia"/>
            <person name="Arahal R.David."/>
        </authorList>
    </citation>
    <scope>NUCLEOTIDE SEQUENCE [LARGE SCALE GENOMIC DNA]</scope>
    <source>
        <strain evidence="3">CECT 8713</strain>
    </source>
</reference>
<dbReference type="RefSeq" id="WP_062712980.1">
    <property type="nucleotide sequence ID" value="NZ_CAWRCI010000041.1"/>
</dbReference>